<evidence type="ECO:0000313" key="3">
    <source>
        <dbReference type="Proteomes" id="UP000218505"/>
    </source>
</evidence>
<dbReference type="AlphaFoldDB" id="A0A290Z9Q8"/>
<evidence type="ECO:0000256" key="1">
    <source>
        <dbReference type="SAM" id="MobiDB-lite"/>
    </source>
</evidence>
<feature type="region of interest" description="Disordered" evidence="1">
    <location>
        <begin position="1"/>
        <end position="23"/>
    </location>
</feature>
<protein>
    <submittedName>
        <fullName evidence="2">Uncharacterized protein</fullName>
    </submittedName>
</protein>
<proteinExistence type="predicted"/>
<dbReference type="KEGG" id="apre:CNX65_22480"/>
<dbReference type="RefSeq" id="WP_096495543.1">
    <property type="nucleotide sequence ID" value="NZ_CP023445.1"/>
</dbReference>
<name>A0A290Z9Q8_9PSEU</name>
<reference evidence="2" key="1">
    <citation type="submission" date="2017-09" db="EMBL/GenBank/DDBJ databases">
        <title>Complete Genome Sequence of ansamitocin-producing Bacterium Actinosynnema pretiosum X47.</title>
        <authorList>
            <person name="Cao G."/>
            <person name="Zong G."/>
            <person name="Zhong C."/>
            <person name="Fu J."/>
        </authorList>
    </citation>
    <scope>NUCLEOTIDE SEQUENCE [LARGE SCALE GENOMIC DNA]</scope>
    <source>
        <strain evidence="2">X47</strain>
    </source>
</reference>
<sequence length="88" mass="9238">MRGRRDVDGAVGEGGGVRQDDEPGLVDRMACVASRYLGESWRQGADGTYVVHNLQAVPSGTAWARPEARWPSPPTATPPTCGSATPSS</sequence>
<keyword evidence="3" id="KW-1185">Reference proteome</keyword>
<accession>A0A290Z9Q8</accession>
<evidence type="ECO:0000313" key="2">
    <source>
        <dbReference type="EMBL" id="ATE55712.1"/>
    </source>
</evidence>
<feature type="region of interest" description="Disordered" evidence="1">
    <location>
        <begin position="62"/>
        <end position="88"/>
    </location>
</feature>
<dbReference type="EMBL" id="CP023445">
    <property type="protein sequence ID" value="ATE55712.1"/>
    <property type="molecule type" value="Genomic_DNA"/>
</dbReference>
<feature type="compositionally biased region" description="Polar residues" evidence="1">
    <location>
        <begin position="78"/>
        <end position="88"/>
    </location>
</feature>
<gene>
    <name evidence="2" type="ORF">CNX65_22480</name>
</gene>
<organism evidence="2 3">
    <name type="scientific">Actinosynnema pretiosum</name>
    <dbReference type="NCBI Taxonomy" id="42197"/>
    <lineage>
        <taxon>Bacteria</taxon>
        <taxon>Bacillati</taxon>
        <taxon>Actinomycetota</taxon>
        <taxon>Actinomycetes</taxon>
        <taxon>Pseudonocardiales</taxon>
        <taxon>Pseudonocardiaceae</taxon>
        <taxon>Actinosynnema</taxon>
    </lineage>
</organism>
<dbReference type="Proteomes" id="UP000218505">
    <property type="component" value="Chromosome"/>
</dbReference>